<dbReference type="AlphaFoldDB" id="A0A7J6P3L2"/>
<dbReference type="Pfam" id="PF00441">
    <property type="entry name" value="Acyl-CoA_dh_1"/>
    <property type="match status" value="1"/>
</dbReference>
<dbReference type="FunFam" id="1.20.140.10:FF:000001">
    <property type="entry name" value="Acyl-CoA dehydrogenase"/>
    <property type="match status" value="1"/>
</dbReference>
<feature type="compositionally biased region" description="Basic and acidic residues" evidence="7">
    <location>
        <begin position="330"/>
        <end position="339"/>
    </location>
</feature>
<dbReference type="EMBL" id="JABANP010000099">
    <property type="protein sequence ID" value="KAF4690427.1"/>
    <property type="molecule type" value="Genomic_DNA"/>
</dbReference>
<dbReference type="InterPro" id="IPR006089">
    <property type="entry name" value="Acyl-CoA_DH_CS"/>
</dbReference>
<evidence type="ECO:0000256" key="3">
    <source>
        <dbReference type="ARBA" id="ARBA00022630"/>
    </source>
</evidence>
<evidence type="ECO:0000256" key="2">
    <source>
        <dbReference type="ARBA" id="ARBA00009347"/>
    </source>
</evidence>
<dbReference type="Gene3D" id="2.40.110.10">
    <property type="entry name" value="Butyryl-CoA Dehydrogenase, subunit A, domain 2"/>
    <property type="match status" value="1"/>
</dbReference>
<feature type="region of interest" description="Disordered" evidence="7">
    <location>
        <begin position="271"/>
        <end position="408"/>
    </location>
</feature>
<evidence type="ECO:0000256" key="1">
    <source>
        <dbReference type="ARBA" id="ARBA00001974"/>
    </source>
</evidence>
<keyword evidence="4" id="KW-0274">FAD</keyword>
<dbReference type="InterPro" id="IPR009100">
    <property type="entry name" value="AcylCoA_DH/oxidase_NM_dom_sf"/>
</dbReference>
<dbReference type="Gene3D" id="1.10.540.10">
    <property type="entry name" value="Acyl-CoA dehydrogenase/oxidase, N-terminal domain"/>
    <property type="match status" value="1"/>
</dbReference>
<accession>A0A7J6P3L2</accession>
<dbReference type="GO" id="GO:0050660">
    <property type="term" value="F:flavin adenine dinucleotide binding"/>
    <property type="evidence" value="ECO:0007669"/>
    <property type="project" value="InterPro"/>
</dbReference>
<dbReference type="Pfam" id="PF02770">
    <property type="entry name" value="Acyl-CoA_dh_M"/>
    <property type="match status" value="1"/>
</dbReference>
<evidence type="ECO:0008006" key="13">
    <source>
        <dbReference type="Google" id="ProtNLM"/>
    </source>
</evidence>
<dbReference type="InterPro" id="IPR046373">
    <property type="entry name" value="Acyl-CoA_Oxase/DH_mid-dom_sf"/>
</dbReference>
<feature type="region of interest" description="Disordered" evidence="7">
    <location>
        <begin position="123"/>
        <end position="149"/>
    </location>
</feature>
<dbReference type="OrthoDB" id="9988775at2759"/>
<keyword evidence="5" id="KW-0560">Oxidoreductase</keyword>
<evidence type="ECO:0000313" key="11">
    <source>
        <dbReference type="EMBL" id="KAF4690427.1"/>
    </source>
</evidence>
<dbReference type="FunFam" id="1.10.540.10:FF:000002">
    <property type="entry name" value="Acyl-CoA dehydrogenase FadE19"/>
    <property type="match status" value="1"/>
</dbReference>
<organism evidence="11 12">
    <name type="scientific">Perkinsus olseni</name>
    <name type="common">Perkinsus atlanticus</name>
    <dbReference type="NCBI Taxonomy" id="32597"/>
    <lineage>
        <taxon>Eukaryota</taxon>
        <taxon>Sar</taxon>
        <taxon>Alveolata</taxon>
        <taxon>Perkinsozoa</taxon>
        <taxon>Perkinsea</taxon>
        <taxon>Perkinsida</taxon>
        <taxon>Perkinsidae</taxon>
        <taxon>Perkinsus</taxon>
    </lineage>
</organism>
<name>A0A7J6P3L2_PEROL</name>
<proteinExistence type="inferred from homology"/>
<comment type="catalytic activity">
    <reaction evidence="6">
        <text>(2S)-2-methylbutanoyl-CoA + oxidized [electron-transfer flavoprotein] + H(+) = (2E)-2-methylbut-2-enoyl-CoA + reduced [electron-transfer flavoprotein]</text>
        <dbReference type="Rhea" id="RHEA:48256"/>
        <dbReference type="Rhea" id="RHEA-COMP:10685"/>
        <dbReference type="Rhea" id="RHEA-COMP:10686"/>
        <dbReference type="ChEBI" id="CHEBI:15378"/>
        <dbReference type="ChEBI" id="CHEBI:57337"/>
        <dbReference type="ChEBI" id="CHEBI:57692"/>
        <dbReference type="ChEBI" id="CHEBI:58307"/>
        <dbReference type="ChEBI" id="CHEBI:88166"/>
    </reaction>
    <physiologicalReaction direction="left-to-right" evidence="6">
        <dbReference type="Rhea" id="RHEA:48257"/>
    </physiologicalReaction>
</comment>
<protein>
    <recommendedName>
        <fullName evidence="13">Isovaleryl-CoA dehydrogenase</fullName>
    </recommendedName>
</protein>
<gene>
    <name evidence="11" type="ORF">FOZ60_017391</name>
</gene>
<feature type="compositionally biased region" description="Low complexity" evidence="7">
    <location>
        <begin position="297"/>
        <end position="307"/>
    </location>
</feature>
<feature type="compositionally biased region" description="Polar residues" evidence="7">
    <location>
        <begin position="216"/>
        <end position="226"/>
    </location>
</feature>
<feature type="domain" description="Acyl-CoA dehydrogenase/oxidase N-terminal" evidence="10">
    <location>
        <begin position="463"/>
        <end position="575"/>
    </location>
</feature>
<dbReference type="SUPFAM" id="SSF47203">
    <property type="entry name" value="Acyl-CoA dehydrogenase C-terminal domain-like"/>
    <property type="match status" value="1"/>
</dbReference>
<feature type="compositionally biased region" description="Acidic residues" evidence="7">
    <location>
        <begin position="199"/>
        <end position="209"/>
    </location>
</feature>
<evidence type="ECO:0000313" key="12">
    <source>
        <dbReference type="Proteomes" id="UP000541610"/>
    </source>
</evidence>
<dbReference type="PANTHER" id="PTHR43884">
    <property type="entry name" value="ACYL-COA DEHYDROGENASE"/>
    <property type="match status" value="1"/>
</dbReference>
<evidence type="ECO:0000259" key="10">
    <source>
        <dbReference type="Pfam" id="PF02771"/>
    </source>
</evidence>
<evidence type="ECO:0000259" key="8">
    <source>
        <dbReference type="Pfam" id="PF00441"/>
    </source>
</evidence>
<reference evidence="11 12" key="1">
    <citation type="submission" date="2020-04" db="EMBL/GenBank/DDBJ databases">
        <title>Perkinsus olseni comparative genomics.</title>
        <authorList>
            <person name="Bogema D.R."/>
        </authorList>
    </citation>
    <scope>NUCLEOTIDE SEQUENCE [LARGE SCALE GENOMIC DNA]</scope>
    <source>
        <strain evidence="11">00978-12</strain>
    </source>
</reference>
<keyword evidence="3" id="KW-0285">Flavoprotein</keyword>
<dbReference type="InterPro" id="IPR036250">
    <property type="entry name" value="AcylCo_DH-like_C"/>
</dbReference>
<evidence type="ECO:0000256" key="7">
    <source>
        <dbReference type="SAM" id="MobiDB-lite"/>
    </source>
</evidence>
<evidence type="ECO:0000256" key="4">
    <source>
        <dbReference type="ARBA" id="ARBA00022827"/>
    </source>
</evidence>
<dbReference type="Gene3D" id="1.20.140.10">
    <property type="entry name" value="Butyryl-CoA Dehydrogenase, subunit A, domain 3"/>
    <property type="match status" value="1"/>
</dbReference>
<feature type="domain" description="Acyl-CoA dehydrogenase/oxidase C-terminal" evidence="8">
    <location>
        <begin position="707"/>
        <end position="855"/>
    </location>
</feature>
<evidence type="ECO:0000259" key="9">
    <source>
        <dbReference type="Pfam" id="PF02770"/>
    </source>
</evidence>
<sequence length="872" mass="94050">MRKDLLEYRRPATASPEANLKRNDRANLVAEQGTEMLRAMHRWEAGEDRGTSPSGWGSMTSLGLTTSASCGGLGSGGGGPNLDARREVQSVERRTYKRPPSRKNGAAAGLFNIERITDAFEREPKHSPLTAETPATLANRPPSRRGCSARRSNPALLAHINGQLVTGGSWAAPRSRRSVGEGSASLRPAVSSEVGAYISDDEGDDDGILVEDCPTRPTTPSSNAGTATYRRPSAGVSHDPGSSLRSHRSCGSIPTARTLVVEDICQNGVAPGSGNAVEEEGNEIPPPNFCADENEFSPPSGRSSSSSCGETVPLSVTTRNGESNVTPRSTAKDSRRSEGARIASTEQAMISEVQRESRPDTSAGSRGVRDERRKRDDVKSRPHSRSSRGGGRVQKPQKMKRHSASGSCAAEIGGWSASSSKRGNHQALTWRVIVPWPPSYFMAARSTTARVSSGLLHRLLTPTAEHAALREMMRAFVAKEVEPQALHYDRLEKCNLTLLKKLGDLGLHGICVDEEYGGSGMDAVAAVIAHEELSYSDPGFCLSYLAHSMLFVNNLFHNGSEQQKRRLLPLVVSGELIGSMGMSEPGCGTDVLAMTTKATPDGDGWRSSIGWAGVRSPPMAFFLYRLDGAKMWITNGCLDTEEEGVQLGDCCLVYAKAPEGLSLFLVEKPMEGFRVGQKIRDKCGMRASSTAELIFDDVKIPRENLAKGVVPMMRNLEIERVALAAMSLGIARRCLDVMLKYTQERKSFGKPLADFGQIQRHFAESYAQWAAARAYVYSVAGQLKLDSASGSRTDSDGVKLFATTMAKDVADRAMQCLGGYGYVGEYVVERLWRDAKLLEIGGGTLEAHQKNITRDLGKAGAGLGDYDPVFEG</sequence>
<comment type="cofactor">
    <cofactor evidence="1">
        <name>FAD</name>
        <dbReference type="ChEBI" id="CHEBI:57692"/>
    </cofactor>
</comment>
<evidence type="ECO:0000256" key="5">
    <source>
        <dbReference type="ARBA" id="ARBA00023002"/>
    </source>
</evidence>
<dbReference type="SUPFAM" id="SSF56645">
    <property type="entry name" value="Acyl-CoA dehydrogenase NM domain-like"/>
    <property type="match status" value="1"/>
</dbReference>
<dbReference type="PANTHER" id="PTHR43884:SF12">
    <property type="entry name" value="ISOVALERYL-COA DEHYDROGENASE, MITOCHONDRIAL-RELATED"/>
    <property type="match status" value="1"/>
</dbReference>
<evidence type="ECO:0000256" key="6">
    <source>
        <dbReference type="ARBA" id="ARBA00049552"/>
    </source>
</evidence>
<dbReference type="GO" id="GO:0008470">
    <property type="term" value="F:3-methylbutanoyl-CoA dehydrogenase activity"/>
    <property type="evidence" value="ECO:0007669"/>
    <property type="project" value="TreeGrafter"/>
</dbReference>
<feature type="region of interest" description="Disordered" evidence="7">
    <location>
        <begin position="91"/>
        <end position="110"/>
    </location>
</feature>
<dbReference type="InterPro" id="IPR037069">
    <property type="entry name" value="AcylCoA_DH/ox_N_sf"/>
</dbReference>
<dbReference type="Pfam" id="PF02771">
    <property type="entry name" value="Acyl-CoA_dh_N"/>
    <property type="match status" value="1"/>
</dbReference>
<dbReference type="Proteomes" id="UP000541610">
    <property type="component" value="Unassembled WGS sequence"/>
</dbReference>
<dbReference type="PROSITE" id="PS00073">
    <property type="entry name" value="ACYL_COA_DH_2"/>
    <property type="match status" value="1"/>
</dbReference>
<comment type="similarity">
    <text evidence="2">Belongs to the acyl-CoA dehydrogenase family.</text>
</comment>
<dbReference type="InterPro" id="IPR006091">
    <property type="entry name" value="Acyl-CoA_Oxase/DH_mid-dom"/>
</dbReference>
<dbReference type="InterPro" id="IPR009075">
    <property type="entry name" value="AcylCo_DH/oxidase_C"/>
</dbReference>
<feature type="region of interest" description="Disordered" evidence="7">
    <location>
        <begin position="197"/>
        <end position="250"/>
    </location>
</feature>
<feature type="compositionally biased region" description="Polar residues" evidence="7">
    <location>
        <begin position="314"/>
        <end position="329"/>
    </location>
</feature>
<dbReference type="GO" id="GO:0006552">
    <property type="term" value="P:L-leucine catabolic process"/>
    <property type="evidence" value="ECO:0007669"/>
    <property type="project" value="TreeGrafter"/>
</dbReference>
<comment type="caution">
    <text evidence="11">The sequence shown here is derived from an EMBL/GenBank/DDBJ whole genome shotgun (WGS) entry which is preliminary data.</text>
</comment>
<dbReference type="InterPro" id="IPR013786">
    <property type="entry name" value="AcylCoA_DH/ox_N"/>
</dbReference>
<feature type="compositionally biased region" description="Basic and acidic residues" evidence="7">
    <location>
        <begin position="367"/>
        <end position="380"/>
    </location>
</feature>
<feature type="domain" description="Acyl-CoA oxidase/dehydrogenase middle" evidence="9">
    <location>
        <begin position="579"/>
        <end position="698"/>
    </location>
</feature>